<evidence type="ECO:0000256" key="3">
    <source>
        <dbReference type="ARBA" id="ARBA00023306"/>
    </source>
</evidence>
<dbReference type="GO" id="GO:0030435">
    <property type="term" value="P:sporulation resulting in formation of a cellular spore"/>
    <property type="evidence" value="ECO:0007669"/>
    <property type="project" value="InterPro"/>
</dbReference>
<evidence type="ECO:0000313" key="4">
    <source>
        <dbReference type="EMBL" id="MZP30004.1"/>
    </source>
</evidence>
<dbReference type="Pfam" id="PF04026">
    <property type="entry name" value="SpoVG"/>
    <property type="match status" value="1"/>
</dbReference>
<evidence type="ECO:0000256" key="2">
    <source>
        <dbReference type="ARBA" id="ARBA00023210"/>
    </source>
</evidence>
<evidence type="ECO:0000256" key="1">
    <source>
        <dbReference type="ARBA" id="ARBA00022618"/>
    </source>
</evidence>
<evidence type="ECO:0000313" key="5">
    <source>
        <dbReference type="Proteomes" id="UP000463470"/>
    </source>
</evidence>
<dbReference type="EMBL" id="WXEY01000009">
    <property type="protein sequence ID" value="MZP30004.1"/>
    <property type="molecule type" value="Genomic_DNA"/>
</dbReference>
<dbReference type="PANTHER" id="PTHR38429:SF1">
    <property type="entry name" value="SEPTATION PROTEIN SPOVG-RELATED"/>
    <property type="match status" value="1"/>
</dbReference>
<accession>A0A845L579</accession>
<dbReference type="InterPro" id="IPR007170">
    <property type="entry name" value="SpoVG"/>
</dbReference>
<keyword evidence="1" id="KW-0132">Cell division</keyword>
<reference evidence="4 5" key="1">
    <citation type="submission" date="2020-01" db="EMBL/GenBank/DDBJ databases">
        <title>Whole-genome sequence of Heliobacterium undosum DSM 13378.</title>
        <authorList>
            <person name="Kyndt J.A."/>
            <person name="Meyer T.E."/>
        </authorList>
    </citation>
    <scope>NUCLEOTIDE SEQUENCE [LARGE SCALE GENOMIC DNA]</scope>
    <source>
        <strain evidence="4 5">DSM 13378</strain>
    </source>
</reference>
<dbReference type="Proteomes" id="UP000463470">
    <property type="component" value="Unassembled WGS sequence"/>
</dbReference>
<comment type="caution">
    <text evidence="4">The sequence shown here is derived from an EMBL/GenBank/DDBJ whole genome shotgun (WGS) entry which is preliminary data.</text>
</comment>
<keyword evidence="2" id="KW-0717">Septation</keyword>
<name>A0A845L579_9FIRM</name>
<dbReference type="SUPFAM" id="SSF160537">
    <property type="entry name" value="SpoVG-like"/>
    <property type="match status" value="1"/>
</dbReference>
<dbReference type="PANTHER" id="PTHR38429">
    <property type="entry name" value="SEPTATION PROTEIN SPOVG-RELATED"/>
    <property type="match status" value="1"/>
</dbReference>
<dbReference type="AlphaFoldDB" id="A0A845L579"/>
<organism evidence="4 5">
    <name type="scientific">Heliomicrobium undosum</name>
    <dbReference type="NCBI Taxonomy" id="121734"/>
    <lineage>
        <taxon>Bacteria</taxon>
        <taxon>Bacillati</taxon>
        <taxon>Bacillota</taxon>
        <taxon>Clostridia</taxon>
        <taxon>Eubacteriales</taxon>
        <taxon>Heliobacteriaceae</taxon>
        <taxon>Heliomicrobium</taxon>
    </lineage>
</organism>
<proteinExistence type="predicted"/>
<dbReference type="InterPro" id="IPR036751">
    <property type="entry name" value="SpoVG_sf"/>
</dbReference>
<protein>
    <recommendedName>
        <fullName evidence="6">Septation protein SpoVG</fullName>
    </recommendedName>
</protein>
<dbReference type="OrthoDB" id="9796286at2"/>
<dbReference type="Gene3D" id="3.30.1120.40">
    <property type="entry name" value="Stage V sporulation protein G"/>
    <property type="match status" value="1"/>
</dbReference>
<keyword evidence="5" id="KW-1185">Reference proteome</keyword>
<evidence type="ECO:0008006" key="6">
    <source>
        <dbReference type="Google" id="ProtNLM"/>
    </source>
</evidence>
<keyword evidence="3" id="KW-0131">Cell cycle</keyword>
<gene>
    <name evidence="4" type="ORF">GTO91_09835</name>
</gene>
<sequence>MTEVRFNQVNLHGAVKALVSVTIDDSFAVHEIKVIEGKNGLFIAMPSQVLPDGTYQDIVHPLTQETRDYISNILLEAFNSMVEEMNTMKRT</sequence>
<dbReference type="GO" id="GO:0000917">
    <property type="term" value="P:division septum assembly"/>
    <property type="evidence" value="ECO:0007669"/>
    <property type="project" value="UniProtKB-KW"/>
</dbReference>